<keyword evidence="2" id="KW-1185">Reference proteome</keyword>
<comment type="caution">
    <text evidence="1">The sequence shown here is derived from an EMBL/GenBank/DDBJ whole genome shotgun (WGS) entry which is preliminary data.</text>
</comment>
<accession>A0ABD0V5I5</accession>
<dbReference type="AlphaFoldDB" id="A0ABD0V5I5"/>
<name>A0ABD0V5I5_DENTH</name>
<organism evidence="1 2">
    <name type="scientific">Dendrobium thyrsiflorum</name>
    <name type="common">Pinecone-like raceme dendrobium</name>
    <name type="synonym">Orchid</name>
    <dbReference type="NCBI Taxonomy" id="117978"/>
    <lineage>
        <taxon>Eukaryota</taxon>
        <taxon>Viridiplantae</taxon>
        <taxon>Streptophyta</taxon>
        <taxon>Embryophyta</taxon>
        <taxon>Tracheophyta</taxon>
        <taxon>Spermatophyta</taxon>
        <taxon>Magnoliopsida</taxon>
        <taxon>Liliopsida</taxon>
        <taxon>Asparagales</taxon>
        <taxon>Orchidaceae</taxon>
        <taxon>Epidendroideae</taxon>
        <taxon>Malaxideae</taxon>
        <taxon>Dendrobiinae</taxon>
        <taxon>Dendrobium</taxon>
    </lineage>
</organism>
<sequence length="141" mass="15412">MGTVIPANSLTYMWEKDWKTIPDGTKEFVGGDDTFFAGKSATVRELSLTPEKHYKFAIRVKNTGDKSVDVYLRVKTKENHLPPAPILVSIKPSDVIQTIPIGDDYTNVGGASDYVKIGILGNPFVKPTKGFFICEVSATAS</sequence>
<reference evidence="1 2" key="1">
    <citation type="journal article" date="2024" name="Plant Biotechnol. J.">
        <title>Dendrobium thyrsiflorum genome and its molecular insights into genes involved in important horticultural traits.</title>
        <authorList>
            <person name="Chen B."/>
            <person name="Wang J.Y."/>
            <person name="Zheng P.J."/>
            <person name="Li K.L."/>
            <person name="Liang Y.M."/>
            <person name="Chen X.F."/>
            <person name="Zhang C."/>
            <person name="Zhao X."/>
            <person name="He X."/>
            <person name="Zhang G.Q."/>
            <person name="Liu Z.J."/>
            <person name="Xu Q."/>
        </authorList>
    </citation>
    <scope>NUCLEOTIDE SEQUENCE [LARGE SCALE GENOMIC DNA]</scope>
    <source>
        <strain evidence="1">GZMU011</strain>
    </source>
</reference>
<evidence type="ECO:0000313" key="2">
    <source>
        <dbReference type="Proteomes" id="UP001552299"/>
    </source>
</evidence>
<protein>
    <submittedName>
        <fullName evidence="1">Uncharacterized protein</fullName>
    </submittedName>
</protein>
<evidence type="ECO:0000313" key="1">
    <source>
        <dbReference type="EMBL" id="KAL0920327.1"/>
    </source>
</evidence>
<dbReference type="EMBL" id="JANQDX010000008">
    <property type="protein sequence ID" value="KAL0920327.1"/>
    <property type="molecule type" value="Genomic_DNA"/>
</dbReference>
<gene>
    <name evidence="1" type="ORF">M5K25_009455</name>
</gene>
<proteinExistence type="predicted"/>
<dbReference type="Proteomes" id="UP001552299">
    <property type="component" value="Unassembled WGS sequence"/>
</dbReference>